<sequence>MGVSLCRLIDRKVIMEHIFDKGVTVRRFASYVTPSVIMLVFIALYYLIDAFFVANYVNSDALAAISIVYPISGFGWGVSIMLAAGSSAIVAMRMGEGNQQEANEKFSLICIFSVGLGVLFTVLGLTFFEELIELLGANETLKVYCMDYGWILILALPTAFLGVLLEYFIRVDGRPGFTLFLYVSGGIVHLVLDYLFLVCWGWGIEGAGWATAAGQLTVLLLGLIYFATQETKLKFVWPKWDFNYLKDSIVNGSSEMVSESSTAVTVYVFNRIVLKMAGEDGVAALSIVLNTQYLLISIHLGFITGVAPLISFYYGAKEYLKVNQFLRYSGVFVLVSSFCVSLLAILDAPLIAGAFAKPDTEVYHIAIVGIRFLSVAFLFNGINVFVSGFFTAYGNGVISALVAMSRGLIMVLIGALTLPHFFGINGVWMTVAFAEITTFALSVFMLRKYRSVYGYGLKRDIHEGIRDRN</sequence>
<dbReference type="EMBL" id="CP042469">
    <property type="protein sequence ID" value="QOX65632.1"/>
    <property type="molecule type" value="Genomic_DNA"/>
</dbReference>
<accession>A0ACD1AGT3</accession>
<evidence type="ECO:0000313" key="1">
    <source>
        <dbReference type="EMBL" id="QOX65632.1"/>
    </source>
</evidence>
<name>A0ACD1AGT3_9FIRM</name>
<gene>
    <name evidence="1" type="ORF">FRZ06_20900</name>
</gene>
<protein>
    <submittedName>
        <fullName evidence="1">MATE family efflux transporter</fullName>
    </submittedName>
</protein>
<evidence type="ECO:0000313" key="2">
    <source>
        <dbReference type="Proteomes" id="UP000594014"/>
    </source>
</evidence>
<organism evidence="1 2">
    <name type="scientific">Anoxybacterium hadale</name>
    <dbReference type="NCBI Taxonomy" id="3408580"/>
    <lineage>
        <taxon>Bacteria</taxon>
        <taxon>Bacillati</taxon>
        <taxon>Bacillota</taxon>
        <taxon>Clostridia</taxon>
        <taxon>Peptostreptococcales</taxon>
        <taxon>Anaerovoracaceae</taxon>
        <taxon>Anoxybacterium</taxon>
    </lineage>
</organism>
<keyword evidence="2" id="KW-1185">Reference proteome</keyword>
<reference evidence="1" key="1">
    <citation type="submission" date="2019-08" db="EMBL/GenBank/DDBJ databases">
        <title>Genome sequence of Clostridiales bacterium MT110.</title>
        <authorList>
            <person name="Cao J."/>
        </authorList>
    </citation>
    <scope>NUCLEOTIDE SEQUENCE</scope>
    <source>
        <strain evidence="1">MT110</strain>
    </source>
</reference>
<proteinExistence type="predicted"/>
<dbReference type="Proteomes" id="UP000594014">
    <property type="component" value="Chromosome"/>
</dbReference>